<name>A0A427YXM5_9TREE</name>
<dbReference type="FunFam" id="1.20.1250.20:FF:000180">
    <property type="entry name" value="MFS monosaccharide transporter"/>
    <property type="match status" value="1"/>
</dbReference>
<gene>
    <name evidence="12" type="ORF">EHS25_000931</name>
</gene>
<keyword evidence="5 10" id="KW-1133">Transmembrane helix</keyword>
<keyword evidence="4 10" id="KW-0812">Transmembrane</keyword>
<evidence type="ECO:0000313" key="13">
    <source>
        <dbReference type="Proteomes" id="UP000279259"/>
    </source>
</evidence>
<dbReference type="InterPro" id="IPR050360">
    <property type="entry name" value="MFS_Sugar_Transporters"/>
</dbReference>
<evidence type="ECO:0000256" key="6">
    <source>
        <dbReference type="ARBA" id="ARBA00023136"/>
    </source>
</evidence>
<feature type="transmembrane region" description="Helical" evidence="10">
    <location>
        <begin position="509"/>
        <end position="529"/>
    </location>
</feature>
<dbReference type="OrthoDB" id="6612291at2759"/>
<organism evidence="12 13">
    <name type="scientific">Saitozyma podzolica</name>
    <dbReference type="NCBI Taxonomy" id="1890683"/>
    <lineage>
        <taxon>Eukaryota</taxon>
        <taxon>Fungi</taxon>
        <taxon>Dikarya</taxon>
        <taxon>Basidiomycota</taxon>
        <taxon>Agaricomycotina</taxon>
        <taxon>Tremellomycetes</taxon>
        <taxon>Tremellales</taxon>
        <taxon>Trimorphomycetaceae</taxon>
        <taxon>Saitozyma</taxon>
    </lineage>
</organism>
<dbReference type="STRING" id="1890683.A0A427YXM5"/>
<feature type="transmembrane region" description="Helical" evidence="10">
    <location>
        <begin position="455"/>
        <end position="473"/>
    </location>
</feature>
<dbReference type="Gene3D" id="1.20.1250.20">
    <property type="entry name" value="MFS general substrate transporter like domains"/>
    <property type="match status" value="1"/>
</dbReference>
<feature type="region of interest" description="Disordered" evidence="9">
    <location>
        <begin position="114"/>
        <end position="135"/>
    </location>
</feature>
<feature type="transmembrane region" description="Helical" evidence="10">
    <location>
        <begin position="163"/>
        <end position="181"/>
    </location>
</feature>
<evidence type="ECO:0000313" key="12">
    <source>
        <dbReference type="EMBL" id="RSH95838.1"/>
    </source>
</evidence>
<feature type="transmembrane region" description="Helical" evidence="10">
    <location>
        <begin position="479"/>
        <end position="497"/>
    </location>
</feature>
<comment type="caution">
    <text evidence="12">The sequence shown here is derived from an EMBL/GenBank/DDBJ whole genome shotgun (WGS) entry which is preliminary data.</text>
</comment>
<dbReference type="InterPro" id="IPR003663">
    <property type="entry name" value="Sugar/inositol_transpt"/>
</dbReference>
<feature type="transmembrane region" description="Helical" evidence="10">
    <location>
        <begin position="226"/>
        <end position="246"/>
    </location>
</feature>
<evidence type="ECO:0000256" key="1">
    <source>
        <dbReference type="ARBA" id="ARBA00004141"/>
    </source>
</evidence>
<evidence type="ECO:0000256" key="3">
    <source>
        <dbReference type="ARBA" id="ARBA00022448"/>
    </source>
</evidence>
<keyword evidence="13" id="KW-1185">Reference proteome</keyword>
<dbReference type="PROSITE" id="PS50850">
    <property type="entry name" value="MFS"/>
    <property type="match status" value="1"/>
</dbReference>
<evidence type="ECO:0000259" key="11">
    <source>
        <dbReference type="PROSITE" id="PS50850"/>
    </source>
</evidence>
<dbReference type="EMBL" id="RSCD01000001">
    <property type="protein sequence ID" value="RSH95838.1"/>
    <property type="molecule type" value="Genomic_DNA"/>
</dbReference>
<sequence>MYTRLHAQHQRVLVTLSSAITIASSSSSTPLEASTGGQREKTQLPEDAKRLGAEVEAFRQEREELQAAKTALSEEILELRRANLLLLETVKGGSAITTGLTEDLRCIRRDEEEEKKRTEMLSQGGSSNSLPPLRRQQTITNMPGGAVLTTTTNPERVEAPVTLKAYLLCVFASFGGIFFGYDSGYMNGVLGMDYFVSLHTGLPIPGANATAAETAAFTLPAWQKSLITSVLSAGTFFGAIIAGDLADYFGRRITIISGCIIFTVGCILQVASSTGLGLIVAGRLISGFGVGFISAIIILYMSEIAPRKVRGAIVSGYQFCVTIGLLLASCVCYGTENRTDSGSYRIPIAIQFLWALILGTGLTFLPESPRWYIKKGRVDDATRSLSRIRGQPRDSTYIQDELAEIIANHEYEQKMIPTTNYFDSWLACFTGGLRNPGSNLRRTILGTSLQMMQQWTGVNFIFYFGTTFFQSLGTISNPFLMSLITTLVNVCSTPLSFWTIERFGRRPLLIWGALGMLICEFICAIIGVTRGSDPAAVKAQISFICIYIFFFASTWGPGAWVSIGEIFPLPIRSRGVALSTASNWLWNCIITVITPYMVSTDKGNLGSRVFFIWGSTCILCFFYAYFLVWETKGLTLEQVDRMMEEVRNPIKSAAWKPHSTFAADMDLNKSGKPPLETHVKVQPRDNALIGAGTHAPHGDEVALAVNPAAANHV</sequence>
<protein>
    <recommendedName>
        <fullName evidence="11">Major facilitator superfamily (MFS) profile domain-containing protein</fullName>
    </recommendedName>
</protein>
<dbReference type="InterPro" id="IPR036259">
    <property type="entry name" value="MFS_trans_sf"/>
</dbReference>
<reference evidence="12 13" key="1">
    <citation type="submission" date="2018-11" db="EMBL/GenBank/DDBJ databases">
        <title>Genome sequence of Saitozyma podzolica DSM 27192.</title>
        <authorList>
            <person name="Aliyu H."/>
            <person name="Gorte O."/>
            <person name="Ochsenreither K."/>
        </authorList>
    </citation>
    <scope>NUCLEOTIDE SEQUENCE [LARGE SCALE GENOMIC DNA]</scope>
    <source>
        <strain evidence="12 13">DSM 27192</strain>
    </source>
</reference>
<dbReference type="Proteomes" id="UP000279259">
    <property type="component" value="Unassembled WGS sequence"/>
</dbReference>
<dbReference type="InterPro" id="IPR005828">
    <property type="entry name" value="MFS_sugar_transport-like"/>
</dbReference>
<dbReference type="PANTHER" id="PTHR48022:SF6">
    <property type="entry name" value="MSTA PROTEIN-RELATED"/>
    <property type="match status" value="1"/>
</dbReference>
<dbReference type="NCBIfam" id="TIGR00879">
    <property type="entry name" value="SP"/>
    <property type="match status" value="1"/>
</dbReference>
<keyword evidence="3" id="KW-0813">Transport</keyword>
<dbReference type="PANTHER" id="PTHR48022">
    <property type="entry name" value="PLASTIDIC GLUCOSE TRANSPORTER 4"/>
    <property type="match status" value="1"/>
</dbReference>
<dbReference type="CDD" id="cd17356">
    <property type="entry name" value="MFS_HXT"/>
    <property type="match status" value="1"/>
</dbReference>
<feature type="coiled-coil region" evidence="8">
    <location>
        <begin position="48"/>
        <end position="82"/>
    </location>
</feature>
<feature type="transmembrane region" description="Helical" evidence="10">
    <location>
        <begin position="610"/>
        <end position="628"/>
    </location>
</feature>
<accession>A0A427YXM5</accession>
<dbReference type="PROSITE" id="PS00216">
    <property type="entry name" value="SUGAR_TRANSPORT_1"/>
    <property type="match status" value="2"/>
</dbReference>
<comment type="subcellular location">
    <subcellularLocation>
        <location evidence="1">Membrane</location>
        <topology evidence="1">Multi-pass membrane protein</topology>
    </subcellularLocation>
</comment>
<proteinExistence type="inferred from homology"/>
<dbReference type="InterPro" id="IPR020846">
    <property type="entry name" value="MFS_dom"/>
</dbReference>
<evidence type="ECO:0000256" key="9">
    <source>
        <dbReference type="SAM" id="MobiDB-lite"/>
    </source>
</evidence>
<feature type="transmembrane region" description="Helical" evidence="10">
    <location>
        <begin position="312"/>
        <end position="334"/>
    </location>
</feature>
<feature type="transmembrane region" description="Helical" evidence="10">
    <location>
        <begin position="541"/>
        <end position="563"/>
    </location>
</feature>
<evidence type="ECO:0000256" key="8">
    <source>
        <dbReference type="SAM" id="Coils"/>
    </source>
</evidence>
<dbReference type="PRINTS" id="PR00171">
    <property type="entry name" value="SUGRTRNSPORT"/>
</dbReference>
<dbReference type="SUPFAM" id="SSF103473">
    <property type="entry name" value="MFS general substrate transporter"/>
    <property type="match status" value="1"/>
</dbReference>
<evidence type="ECO:0000256" key="7">
    <source>
        <dbReference type="ARBA" id="ARBA00049119"/>
    </source>
</evidence>
<dbReference type="GO" id="GO:0016020">
    <property type="term" value="C:membrane"/>
    <property type="evidence" value="ECO:0007669"/>
    <property type="project" value="UniProtKB-SubCell"/>
</dbReference>
<dbReference type="PROSITE" id="PS00217">
    <property type="entry name" value="SUGAR_TRANSPORT_2"/>
    <property type="match status" value="1"/>
</dbReference>
<evidence type="ECO:0000256" key="2">
    <source>
        <dbReference type="ARBA" id="ARBA00010992"/>
    </source>
</evidence>
<feature type="compositionally biased region" description="Polar residues" evidence="9">
    <location>
        <begin position="120"/>
        <end position="135"/>
    </location>
</feature>
<feature type="domain" description="Major facilitator superfamily (MFS) profile" evidence="11">
    <location>
        <begin position="168"/>
        <end position="632"/>
    </location>
</feature>
<feature type="transmembrane region" description="Helical" evidence="10">
    <location>
        <begin position="575"/>
        <end position="598"/>
    </location>
</feature>
<evidence type="ECO:0000256" key="5">
    <source>
        <dbReference type="ARBA" id="ARBA00022989"/>
    </source>
</evidence>
<feature type="transmembrane region" description="Helical" evidence="10">
    <location>
        <begin position="278"/>
        <end position="300"/>
    </location>
</feature>
<dbReference type="GO" id="GO:0005351">
    <property type="term" value="F:carbohydrate:proton symporter activity"/>
    <property type="evidence" value="ECO:0007669"/>
    <property type="project" value="TreeGrafter"/>
</dbReference>
<keyword evidence="8" id="KW-0175">Coiled coil</keyword>
<feature type="transmembrane region" description="Helical" evidence="10">
    <location>
        <begin position="346"/>
        <end position="365"/>
    </location>
</feature>
<dbReference type="InterPro" id="IPR005829">
    <property type="entry name" value="Sugar_transporter_CS"/>
</dbReference>
<dbReference type="Pfam" id="PF00083">
    <property type="entry name" value="Sugar_tr"/>
    <property type="match status" value="1"/>
</dbReference>
<feature type="region of interest" description="Disordered" evidence="9">
    <location>
        <begin position="24"/>
        <end position="45"/>
    </location>
</feature>
<comment type="catalytic activity">
    <reaction evidence="7">
        <text>myo-inositol(out) + H(+)(out) = myo-inositol(in) + H(+)(in)</text>
        <dbReference type="Rhea" id="RHEA:60364"/>
        <dbReference type="ChEBI" id="CHEBI:15378"/>
        <dbReference type="ChEBI" id="CHEBI:17268"/>
    </reaction>
</comment>
<evidence type="ECO:0000256" key="4">
    <source>
        <dbReference type="ARBA" id="ARBA00022692"/>
    </source>
</evidence>
<feature type="transmembrane region" description="Helical" evidence="10">
    <location>
        <begin position="253"/>
        <end position="272"/>
    </location>
</feature>
<evidence type="ECO:0000256" key="10">
    <source>
        <dbReference type="SAM" id="Phobius"/>
    </source>
</evidence>
<keyword evidence="6 10" id="KW-0472">Membrane</keyword>
<comment type="similarity">
    <text evidence="2">Belongs to the major facilitator superfamily. Sugar transporter (TC 2.A.1.1) family.</text>
</comment>
<dbReference type="AlphaFoldDB" id="A0A427YXM5"/>